<accession>A0A6C0C1S2</accession>
<proteinExistence type="predicted"/>
<protein>
    <submittedName>
        <fullName evidence="1">Uncharacterized protein</fullName>
    </submittedName>
</protein>
<dbReference type="PROSITE" id="PS51257">
    <property type="entry name" value="PROKAR_LIPOPROTEIN"/>
    <property type="match status" value="1"/>
</dbReference>
<reference evidence="1" key="1">
    <citation type="journal article" date="2020" name="Nature">
        <title>Giant virus diversity and host interactions through global metagenomics.</title>
        <authorList>
            <person name="Schulz F."/>
            <person name="Roux S."/>
            <person name="Paez-Espino D."/>
            <person name="Jungbluth S."/>
            <person name="Walsh D.A."/>
            <person name="Denef V.J."/>
            <person name="McMahon K.D."/>
            <person name="Konstantinidis K.T."/>
            <person name="Eloe-Fadrosh E.A."/>
            <person name="Kyrpides N.C."/>
            <person name="Woyke T."/>
        </authorList>
    </citation>
    <scope>NUCLEOTIDE SEQUENCE</scope>
    <source>
        <strain evidence="1">GVMAG-M-3300020182-84</strain>
    </source>
</reference>
<sequence>MSKSEISEILFSEENWIFSYAVLWFSCDFVLKYLIA</sequence>
<name>A0A6C0C1S2_9ZZZZ</name>
<dbReference type="AlphaFoldDB" id="A0A6C0C1S2"/>
<dbReference type="EMBL" id="MN739315">
    <property type="protein sequence ID" value="QHS98340.1"/>
    <property type="molecule type" value="Genomic_DNA"/>
</dbReference>
<evidence type="ECO:0000313" key="1">
    <source>
        <dbReference type="EMBL" id="QHS98340.1"/>
    </source>
</evidence>
<organism evidence="1">
    <name type="scientific">viral metagenome</name>
    <dbReference type="NCBI Taxonomy" id="1070528"/>
    <lineage>
        <taxon>unclassified sequences</taxon>
        <taxon>metagenomes</taxon>
        <taxon>organismal metagenomes</taxon>
    </lineage>
</organism>